<evidence type="ECO:0000256" key="4">
    <source>
        <dbReference type="ARBA" id="ARBA00022827"/>
    </source>
</evidence>
<keyword evidence="10" id="KW-1185">Reference proteome</keyword>
<keyword evidence="4" id="KW-0274">FAD</keyword>
<dbReference type="PRINTS" id="PR00411">
    <property type="entry name" value="PNDRDTASEI"/>
</dbReference>
<dbReference type="SUPFAM" id="SSF51905">
    <property type="entry name" value="FAD/NAD(P)-binding domain"/>
    <property type="match status" value="2"/>
</dbReference>
<evidence type="ECO:0000256" key="2">
    <source>
        <dbReference type="ARBA" id="ARBA00009130"/>
    </source>
</evidence>
<feature type="domain" description="Pyridine nucleotide-disulphide oxidoreductase dimerisation" evidence="7">
    <location>
        <begin position="329"/>
        <end position="431"/>
    </location>
</feature>
<keyword evidence="5" id="KW-0560">Oxidoreductase</keyword>
<dbReference type="Pfam" id="PF07992">
    <property type="entry name" value="Pyr_redox_2"/>
    <property type="match status" value="1"/>
</dbReference>
<dbReference type="InterPro" id="IPR036188">
    <property type="entry name" value="FAD/NAD-bd_sf"/>
</dbReference>
<dbReference type="InterPro" id="IPR023753">
    <property type="entry name" value="FAD/NAD-binding_dom"/>
</dbReference>
<sequence length="455" mass="47607">MGRRLIVVGAGAAGMSAASAARRVDEELSILVLEAGQHAAYGLCGLPYFLSQVVPEVDSLRAYPPDFFRDKRGIEIRFGAEVVRIDPERQIVHVRIDGDIEQLAYNRLVLTAGARPVLPPIPGLDDDHVFAIRTVEGSIRLRRLLDAGHIGHATVIGGGYIGLEVTESLAERGVSVTVVEALPHLMPNLDPEFSAKVEEEVTRHADCKLNTAVKEVTRTNDGLQVGLCDSKAFRTDAVIVATGVRPASVLGEMIGAETGPAGALIVDDRMRTSVPNVLAAGDCIAPNHVVTGSPAFVPLGPTANKTGRVAGTVAAGGDANFPGVVGTAVVKVFGVGVARTGLTLSEALDAGYEAYATDATGRSRAKYYPGSAPVEVRLVHTADGRLLGAQFAGSGDDVAKRVDVAAVALHAAFSVQDLTELDLSYAPPFAPVYEPLLLAAASAASAMRRRMETVA</sequence>
<dbReference type="RefSeq" id="WP_123224833.1">
    <property type="nucleotide sequence ID" value="NZ_RJSF01000046.1"/>
</dbReference>
<keyword evidence="6" id="KW-0676">Redox-active center</keyword>
<dbReference type="InterPro" id="IPR050260">
    <property type="entry name" value="FAD-bd_OxRdtase"/>
</dbReference>
<keyword evidence="3" id="KW-0285">Flavoprotein</keyword>
<evidence type="ECO:0000313" key="10">
    <source>
        <dbReference type="Proteomes" id="UP000279994"/>
    </source>
</evidence>
<evidence type="ECO:0000256" key="1">
    <source>
        <dbReference type="ARBA" id="ARBA00001974"/>
    </source>
</evidence>
<reference evidence="9 10" key="1">
    <citation type="submission" date="2018-11" db="EMBL/GenBank/DDBJ databases">
        <authorList>
            <person name="Li F."/>
        </authorList>
    </citation>
    <scope>NUCLEOTIDE SEQUENCE [LARGE SCALE GENOMIC DNA]</scope>
    <source>
        <strain evidence="9 10">Gsoil 818</strain>
    </source>
</reference>
<comment type="caution">
    <text evidence="9">The sequence shown here is derived from an EMBL/GenBank/DDBJ whole genome shotgun (WGS) entry which is preliminary data.</text>
</comment>
<evidence type="ECO:0000256" key="6">
    <source>
        <dbReference type="ARBA" id="ARBA00023284"/>
    </source>
</evidence>
<feature type="domain" description="FAD/NAD(P)-binding" evidence="8">
    <location>
        <begin position="4"/>
        <end position="290"/>
    </location>
</feature>
<dbReference type="SUPFAM" id="SSF55424">
    <property type="entry name" value="FAD/NAD-linked reductases, dimerisation (C-terminal) domain"/>
    <property type="match status" value="1"/>
</dbReference>
<dbReference type="InterPro" id="IPR016156">
    <property type="entry name" value="FAD/NAD-linked_Rdtase_dimer_sf"/>
</dbReference>
<dbReference type="PANTHER" id="PTHR43429:SF1">
    <property type="entry name" value="NAD(P)H SULFUR OXIDOREDUCTASE (COA-DEPENDENT)"/>
    <property type="match status" value="1"/>
</dbReference>
<comment type="cofactor">
    <cofactor evidence="1">
        <name>FAD</name>
        <dbReference type="ChEBI" id="CHEBI:57692"/>
    </cofactor>
</comment>
<dbReference type="OrthoDB" id="9802028at2"/>
<dbReference type="Proteomes" id="UP000279994">
    <property type="component" value="Unassembled WGS sequence"/>
</dbReference>
<gene>
    <name evidence="9" type="ORF">EFL26_20665</name>
</gene>
<evidence type="ECO:0000256" key="5">
    <source>
        <dbReference type="ARBA" id="ARBA00023002"/>
    </source>
</evidence>
<evidence type="ECO:0000313" key="9">
    <source>
        <dbReference type="EMBL" id="RNM12254.1"/>
    </source>
</evidence>
<evidence type="ECO:0000256" key="3">
    <source>
        <dbReference type="ARBA" id="ARBA00022630"/>
    </source>
</evidence>
<proteinExistence type="inferred from homology"/>
<dbReference type="PANTHER" id="PTHR43429">
    <property type="entry name" value="PYRIDINE NUCLEOTIDE-DISULFIDE OXIDOREDUCTASE DOMAIN-CONTAINING"/>
    <property type="match status" value="1"/>
</dbReference>
<evidence type="ECO:0000259" key="8">
    <source>
        <dbReference type="Pfam" id="PF07992"/>
    </source>
</evidence>
<evidence type="ECO:0000259" key="7">
    <source>
        <dbReference type="Pfam" id="PF02852"/>
    </source>
</evidence>
<dbReference type="EMBL" id="RJSF01000046">
    <property type="protein sequence ID" value="RNM12254.1"/>
    <property type="molecule type" value="Genomic_DNA"/>
</dbReference>
<organism evidence="9 10">
    <name type="scientific">Nocardioides pocheonensis</name>
    <dbReference type="NCBI Taxonomy" id="661485"/>
    <lineage>
        <taxon>Bacteria</taxon>
        <taxon>Bacillati</taxon>
        <taxon>Actinomycetota</taxon>
        <taxon>Actinomycetes</taxon>
        <taxon>Propionibacteriales</taxon>
        <taxon>Nocardioidaceae</taxon>
        <taxon>Nocardioides</taxon>
    </lineage>
</organism>
<dbReference type="Pfam" id="PF02852">
    <property type="entry name" value="Pyr_redox_dim"/>
    <property type="match status" value="1"/>
</dbReference>
<name>A0A3N0GIF2_9ACTN</name>
<dbReference type="GO" id="GO:0016491">
    <property type="term" value="F:oxidoreductase activity"/>
    <property type="evidence" value="ECO:0007669"/>
    <property type="project" value="UniProtKB-KW"/>
</dbReference>
<dbReference type="InterPro" id="IPR004099">
    <property type="entry name" value="Pyr_nucl-diS_OxRdtase_dimer"/>
</dbReference>
<accession>A0A3N0GIF2</accession>
<dbReference type="AlphaFoldDB" id="A0A3N0GIF2"/>
<protein>
    <submittedName>
        <fullName evidence="9">Pyridine nucleotide-disulfide oxidoreductase</fullName>
    </submittedName>
</protein>
<dbReference type="Gene3D" id="3.50.50.60">
    <property type="entry name" value="FAD/NAD(P)-binding domain"/>
    <property type="match status" value="2"/>
</dbReference>
<comment type="similarity">
    <text evidence="2">Belongs to the class-III pyridine nucleotide-disulfide oxidoreductase family.</text>
</comment>
<dbReference type="PRINTS" id="PR00368">
    <property type="entry name" value="FADPNR"/>
</dbReference>